<dbReference type="EMBL" id="MSKI01000008">
    <property type="protein sequence ID" value="OLO56996.1"/>
    <property type="molecule type" value="Genomic_DNA"/>
</dbReference>
<dbReference type="NCBIfam" id="TIGR03604">
    <property type="entry name" value="TOMM_cyclo_SagD"/>
    <property type="match status" value="1"/>
</dbReference>
<name>A0A1Q8W423_9ACTO</name>
<accession>A0A1Q8W423</accession>
<dbReference type="Gene3D" id="3.30.1330.230">
    <property type="match status" value="1"/>
</dbReference>
<dbReference type="Gene3D" id="3.30.40.250">
    <property type="match status" value="1"/>
</dbReference>
<dbReference type="InterPro" id="IPR003776">
    <property type="entry name" value="YcaO-like_dom"/>
</dbReference>
<feature type="compositionally biased region" description="Polar residues" evidence="1">
    <location>
        <begin position="125"/>
        <end position="139"/>
    </location>
</feature>
<gene>
    <name evidence="3" type="ORF">BKH30_00710</name>
</gene>
<feature type="region of interest" description="Disordered" evidence="1">
    <location>
        <begin position="121"/>
        <end position="141"/>
    </location>
</feature>
<dbReference type="Proteomes" id="UP000186855">
    <property type="component" value="Unassembled WGS sequence"/>
</dbReference>
<evidence type="ECO:0000313" key="3">
    <source>
        <dbReference type="EMBL" id="OLO56996.1"/>
    </source>
</evidence>
<dbReference type="AlphaFoldDB" id="A0A1Q8W423"/>
<feature type="domain" description="YcaO" evidence="2">
    <location>
        <begin position="76"/>
        <end position="439"/>
    </location>
</feature>
<reference evidence="3 4" key="1">
    <citation type="submission" date="2016-12" db="EMBL/GenBank/DDBJ databases">
        <title>Genomic comparison of strains in the 'Actinomyces naeslundii' group.</title>
        <authorList>
            <person name="Mughal S.R."/>
            <person name="Do T."/>
            <person name="Gilbert S.C."/>
            <person name="Witherden E.A."/>
            <person name="Didelot X."/>
            <person name="Beighton D."/>
        </authorList>
    </citation>
    <scope>NUCLEOTIDE SEQUENCE [LARGE SCALE GENOMIC DNA]</scope>
    <source>
        <strain evidence="3 4">S24V</strain>
    </source>
</reference>
<evidence type="ECO:0000259" key="2">
    <source>
        <dbReference type="PROSITE" id="PS51664"/>
    </source>
</evidence>
<sequence length="439" mass="47420">MVMAIMDGFASKLASLAPAARLVSELGLVSDVVELTGEDTRGNPYHVCVANLGSVSRAVTGDGEWQHQEERGNINGVGVHEDVRIARLLAVTEALERYALCTWNSERLVVAPESELPSEDVLSPSRWSVSSPEEMTRSGSGLRPYDPSLPIRWVRGFSLTDGREQLVPAAAVYMHMRPISDSERFTFAATTGTSAHSDLRQAVIGAILEVSERESIALTWLHQLPLAEIHSELVPAIAPGGRVTRCFDATTDLGIPTVYAVQVSETDESLAQIVAASSALTWESALHKVGRELLSLRIALRSAGPLNEAPTLGQVSVTGGARWLGRRSMRCEFDFLLRSQTPPQSPTSIPTGLSVNPLPHLLAMLKNKGMDAVAVDVTPDEGWGIGFRVVKVVVPQAIPVSFVPGERSTNCPRLYEVPARMGFAARRPSELNPLPQPFA</sequence>
<dbReference type="PANTHER" id="PTHR37809">
    <property type="entry name" value="RIBOSOMAL PROTEIN S12 METHYLTHIOTRANSFERASE ACCESSORY FACTOR YCAO"/>
    <property type="match status" value="1"/>
</dbReference>
<protein>
    <recommendedName>
        <fullName evidence="2">YcaO domain-containing protein</fullName>
    </recommendedName>
</protein>
<comment type="caution">
    <text evidence="3">The sequence shown here is derived from an EMBL/GenBank/DDBJ whole genome shotgun (WGS) entry which is preliminary data.</text>
</comment>
<dbReference type="PANTHER" id="PTHR37809:SF1">
    <property type="entry name" value="RIBOSOMAL PROTEIN S12 METHYLTHIOTRANSFERASE ACCESSORY FACTOR YCAO"/>
    <property type="match status" value="1"/>
</dbReference>
<proteinExistence type="predicted"/>
<evidence type="ECO:0000313" key="4">
    <source>
        <dbReference type="Proteomes" id="UP000186855"/>
    </source>
</evidence>
<dbReference type="InterPro" id="IPR027624">
    <property type="entry name" value="TOMM_cyclo_SagD"/>
</dbReference>
<organism evidence="3 4">
    <name type="scientific">Actinomyces oris</name>
    <dbReference type="NCBI Taxonomy" id="544580"/>
    <lineage>
        <taxon>Bacteria</taxon>
        <taxon>Bacillati</taxon>
        <taxon>Actinomycetota</taxon>
        <taxon>Actinomycetes</taxon>
        <taxon>Actinomycetales</taxon>
        <taxon>Actinomycetaceae</taxon>
        <taxon>Actinomyces</taxon>
    </lineage>
</organism>
<dbReference type="Gene3D" id="3.30.160.660">
    <property type="match status" value="1"/>
</dbReference>
<dbReference type="PROSITE" id="PS51664">
    <property type="entry name" value="YCAO"/>
    <property type="match status" value="1"/>
</dbReference>
<evidence type="ECO:0000256" key="1">
    <source>
        <dbReference type="SAM" id="MobiDB-lite"/>
    </source>
</evidence>
<dbReference type="Pfam" id="PF02624">
    <property type="entry name" value="YcaO"/>
    <property type="match status" value="1"/>
</dbReference>